<proteinExistence type="inferred from homology"/>
<feature type="transmembrane region" description="Helical" evidence="5">
    <location>
        <begin position="36"/>
        <end position="54"/>
    </location>
</feature>
<keyword evidence="4 5" id="KW-0472">Membrane</keyword>
<dbReference type="GO" id="GO:0009977">
    <property type="term" value="F:proton motive force dependent protein transmembrane transporter activity"/>
    <property type="evidence" value="ECO:0007669"/>
    <property type="project" value="TreeGrafter"/>
</dbReference>
<dbReference type="GO" id="GO:0065002">
    <property type="term" value="P:intracellular protein transmembrane transport"/>
    <property type="evidence" value="ECO:0007669"/>
    <property type="project" value="TreeGrafter"/>
</dbReference>
<gene>
    <name evidence="6" type="ORF">MNBD_IGNAVI01-2166</name>
</gene>
<feature type="transmembrane region" description="Helical" evidence="5">
    <location>
        <begin position="231"/>
        <end position="251"/>
    </location>
</feature>
<evidence type="ECO:0000256" key="5">
    <source>
        <dbReference type="SAM" id="Phobius"/>
    </source>
</evidence>
<evidence type="ECO:0000256" key="2">
    <source>
        <dbReference type="ARBA" id="ARBA00022692"/>
    </source>
</evidence>
<sequence length="259" mass="29357">MSTEEDKLLEDGEKELEEQTVEMTFLEHLEELRWRIVYSLAGVLVGTIITWIFIDFLVESVLLVPAKTAHIHLQNLRPFGQLFLYVQIAIIGGIVLSIPNIFYQIWKFISPALKKSERKYITSIVIFSTICFLSGVAFAYYIMLPLTLKFAAQFGTTEIENNFAIAEYFSIIISVMLGAAVVFELPMLSFLLSKLGILTPQIMRKYRKHSVITILIFAAILTPGTDPVAQVLLAIPLAMLYEISIIVSKVFQKNKEEID</sequence>
<dbReference type="PANTHER" id="PTHR30371">
    <property type="entry name" value="SEC-INDEPENDENT PROTEIN TRANSLOCASE PROTEIN TATC"/>
    <property type="match status" value="1"/>
</dbReference>
<feature type="transmembrane region" description="Helical" evidence="5">
    <location>
        <begin position="82"/>
        <end position="103"/>
    </location>
</feature>
<dbReference type="GO" id="GO:0043953">
    <property type="term" value="P:protein transport by the Tat complex"/>
    <property type="evidence" value="ECO:0007669"/>
    <property type="project" value="TreeGrafter"/>
</dbReference>
<comment type="subcellular location">
    <subcellularLocation>
        <location evidence="1">Membrane</location>
        <topology evidence="1">Multi-pass membrane protein</topology>
    </subcellularLocation>
</comment>
<accession>A0A3B1C3Q4</accession>
<keyword evidence="2 5" id="KW-0812">Transmembrane</keyword>
<evidence type="ECO:0000313" key="6">
    <source>
        <dbReference type="EMBL" id="VAX25136.1"/>
    </source>
</evidence>
<reference evidence="6" key="1">
    <citation type="submission" date="2018-06" db="EMBL/GenBank/DDBJ databases">
        <authorList>
            <person name="Zhirakovskaya E."/>
        </authorList>
    </citation>
    <scope>NUCLEOTIDE SEQUENCE</scope>
</reference>
<dbReference type="Pfam" id="PF00902">
    <property type="entry name" value="TatC"/>
    <property type="match status" value="1"/>
</dbReference>
<protein>
    <submittedName>
        <fullName evidence="6">Twin-arginine translocation protein TatC</fullName>
    </submittedName>
</protein>
<feature type="transmembrane region" description="Helical" evidence="5">
    <location>
        <begin position="163"/>
        <end position="185"/>
    </location>
</feature>
<dbReference type="InterPro" id="IPR002033">
    <property type="entry name" value="TatC"/>
</dbReference>
<feature type="transmembrane region" description="Helical" evidence="5">
    <location>
        <begin position="206"/>
        <end position="225"/>
    </location>
</feature>
<dbReference type="EMBL" id="UOGD01000291">
    <property type="protein sequence ID" value="VAX25136.1"/>
    <property type="molecule type" value="Genomic_DNA"/>
</dbReference>
<dbReference type="GO" id="GO:0033281">
    <property type="term" value="C:TAT protein transport complex"/>
    <property type="evidence" value="ECO:0007669"/>
    <property type="project" value="TreeGrafter"/>
</dbReference>
<name>A0A3B1C3Q4_9ZZZZ</name>
<evidence type="ECO:0000256" key="3">
    <source>
        <dbReference type="ARBA" id="ARBA00022989"/>
    </source>
</evidence>
<dbReference type="HAMAP" id="MF_00902">
    <property type="entry name" value="TatC"/>
    <property type="match status" value="1"/>
</dbReference>
<dbReference type="NCBIfam" id="TIGR00945">
    <property type="entry name" value="tatC"/>
    <property type="match status" value="1"/>
</dbReference>
<evidence type="ECO:0000256" key="4">
    <source>
        <dbReference type="ARBA" id="ARBA00023136"/>
    </source>
</evidence>
<dbReference type="PANTHER" id="PTHR30371:SF0">
    <property type="entry name" value="SEC-INDEPENDENT PROTEIN TRANSLOCASE PROTEIN TATC, CHLOROPLASTIC-RELATED"/>
    <property type="match status" value="1"/>
</dbReference>
<dbReference type="AlphaFoldDB" id="A0A3B1C3Q4"/>
<organism evidence="6">
    <name type="scientific">hydrothermal vent metagenome</name>
    <dbReference type="NCBI Taxonomy" id="652676"/>
    <lineage>
        <taxon>unclassified sequences</taxon>
        <taxon>metagenomes</taxon>
        <taxon>ecological metagenomes</taxon>
    </lineage>
</organism>
<evidence type="ECO:0000256" key="1">
    <source>
        <dbReference type="ARBA" id="ARBA00004141"/>
    </source>
</evidence>
<feature type="transmembrane region" description="Helical" evidence="5">
    <location>
        <begin position="124"/>
        <end position="143"/>
    </location>
</feature>
<keyword evidence="3 5" id="KW-1133">Transmembrane helix</keyword>
<dbReference type="PRINTS" id="PR01840">
    <property type="entry name" value="TATCFAMILY"/>
</dbReference>